<keyword evidence="3" id="KW-1185">Reference proteome</keyword>
<gene>
    <name evidence="2" type="ORF">EV702DRAFT_1042877</name>
</gene>
<feature type="compositionally biased region" description="Gly residues" evidence="1">
    <location>
        <begin position="1"/>
        <end position="11"/>
    </location>
</feature>
<evidence type="ECO:0000256" key="1">
    <source>
        <dbReference type="SAM" id="MobiDB-lite"/>
    </source>
</evidence>
<dbReference type="AlphaFoldDB" id="A0A9P7A1M8"/>
<evidence type="ECO:0000313" key="3">
    <source>
        <dbReference type="Proteomes" id="UP000714275"/>
    </source>
</evidence>
<feature type="compositionally biased region" description="Basic residues" evidence="1">
    <location>
        <begin position="48"/>
        <end position="58"/>
    </location>
</feature>
<organism evidence="2 3">
    <name type="scientific">Suillus placidus</name>
    <dbReference type="NCBI Taxonomy" id="48579"/>
    <lineage>
        <taxon>Eukaryota</taxon>
        <taxon>Fungi</taxon>
        <taxon>Dikarya</taxon>
        <taxon>Basidiomycota</taxon>
        <taxon>Agaricomycotina</taxon>
        <taxon>Agaricomycetes</taxon>
        <taxon>Agaricomycetidae</taxon>
        <taxon>Boletales</taxon>
        <taxon>Suillineae</taxon>
        <taxon>Suillaceae</taxon>
        <taxon>Suillus</taxon>
    </lineage>
</organism>
<name>A0A9P7A1M8_9AGAM</name>
<sequence length="106" mass="11649">MSADATGGGGFIEEVHDDPYNNFFQSSQQSLPSASPGSRLPNLFSARRLWKRISRRHPPPVSEGKVSERESEQGVNVDDRGSGNDPLSDRKDKGKQRDDGFILSSC</sequence>
<dbReference type="Proteomes" id="UP000714275">
    <property type="component" value="Unassembled WGS sequence"/>
</dbReference>
<accession>A0A9P7A1M8</accession>
<protein>
    <submittedName>
        <fullName evidence="2">Uncharacterized protein</fullName>
    </submittedName>
</protein>
<comment type="caution">
    <text evidence="2">The sequence shown here is derived from an EMBL/GenBank/DDBJ whole genome shotgun (WGS) entry which is preliminary data.</text>
</comment>
<dbReference type="EMBL" id="JABBWD010000008">
    <property type="protein sequence ID" value="KAG1780621.1"/>
    <property type="molecule type" value="Genomic_DNA"/>
</dbReference>
<evidence type="ECO:0000313" key="2">
    <source>
        <dbReference type="EMBL" id="KAG1780621.1"/>
    </source>
</evidence>
<feature type="compositionally biased region" description="Low complexity" evidence="1">
    <location>
        <begin position="25"/>
        <end position="38"/>
    </location>
</feature>
<feature type="compositionally biased region" description="Basic and acidic residues" evidence="1">
    <location>
        <begin position="65"/>
        <end position="100"/>
    </location>
</feature>
<reference evidence="2" key="1">
    <citation type="journal article" date="2020" name="New Phytol.">
        <title>Comparative genomics reveals dynamic genome evolution in host specialist ectomycorrhizal fungi.</title>
        <authorList>
            <person name="Lofgren L.A."/>
            <person name="Nguyen N.H."/>
            <person name="Vilgalys R."/>
            <person name="Ruytinx J."/>
            <person name="Liao H.L."/>
            <person name="Branco S."/>
            <person name="Kuo A."/>
            <person name="LaButti K."/>
            <person name="Lipzen A."/>
            <person name="Andreopoulos W."/>
            <person name="Pangilinan J."/>
            <person name="Riley R."/>
            <person name="Hundley H."/>
            <person name="Na H."/>
            <person name="Barry K."/>
            <person name="Grigoriev I.V."/>
            <person name="Stajich J.E."/>
            <person name="Kennedy P.G."/>
        </authorList>
    </citation>
    <scope>NUCLEOTIDE SEQUENCE</scope>
    <source>
        <strain evidence="2">DOB743</strain>
    </source>
</reference>
<proteinExistence type="predicted"/>
<feature type="region of interest" description="Disordered" evidence="1">
    <location>
        <begin position="1"/>
        <end position="106"/>
    </location>
</feature>